<reference evidence="17" key="1">
    <citation type="submission" date="2017-12" db="EMBL/GenBank/DDBJ databases">
        <title>High-resolution comparative analysis of great ape genomes.</title>
        <authorList>
            <person name="Pollen A."/>
            <person name="Hastie A."/>
            <person name="Hormozdiari F."/>
            <person name="Dougherty M."/>
            <person name="Liu R."/>
            <person name="Chaisson M."/>
            <person name="Hoppe E."/>
            <person name="Hill C."/>
            <person name="Pang A."/>
            <person name="Hillier L."/>
            <person name="Baker C."/>
            <person name="Armstrong J."/>
            <person name="Shendure J."/>
            <person name="Paten B."/>
            <person name="Wilson R."/>
            <person name="Chao H."/>
            <person name="Schneider V."/>
            <person name="Ventura M."/>
            <person name="Kronenberg Z."/>
            <person name="Murali S."/>
            <person name="Gordon D."/>
            <person name="Cantsilieris S."/>
            <person name="Munson K."/>
            <person name="Nelson B."/>
            <person name="Raja A."/>
            <person name="Underwood J."/>
            <person name="Diekhans M."/>
            <person name="Fiddes I."/>
            <person name="Haussler D."/>
            <person name="Eichler E."/>
        </authorList>
    </citation>
    <scope>NUCLEOTIDE SEQUENCE [LARGE SCALE GENOMIC DNA]</scope>
    <source>
        <strain evidence="17">Susie</strain>
    </source>
</reference>
<evidence type="ECO:0000259" key="16">
    <source>
        <dbReference type="PROSITE" id="PS50056"/>
    </source>
</evidence>
<dbReference type="InterPro" id="IPR000387">
    <property type="entry name" value="Tyr_Pase_dom"/>
</dbReference>
<evidence type="ECO:0000256" key="14">
    <source>
        <dbReference type="ARBA" id="ARBA00068799"/>
    </source>
</evidence>
<protein>
    <recommendedName>
        <fullName evidence="14">Dual specificity protein phosphatase 15</fullName>
        <ecNumber evidence="4">3.1.3.16</ecNumber>
        <ecNumber evidence="3">3.1.3.48</ecNumber>
    </recommendedName>
</protein>
<dbReference type="PROSITE" id="PS50054">
    <property type="entry name" value="TYR_PHOSPHATASE_DUAL"/>
    <property type="match status" value="1"/>
</dbReference>
<dbReference type="PANTHER" id="PTHR45948">
    <property type="entry name" value="DUAL SPECIFICITY PROTEIN PHOSPHATASE DDB_G0269404-RELATED"/>
    <property type="match status" value="1"/>
</dbReference>
<comment type="caution">
    <text evidence="17">The sequence shown here is derived from an EMBL/GenBank/DDBJ whole genome shotgun (WGS) entry which is preliminary data.</text>
</comment>
<evidence type="ECO:0000259" key="15">
    <source>
        <dbReference type="PROSITE" id="PS50054"/>
    </source>
</evidence>
<dbReference type="GO" id="GO:0004725">
    <property type="term" value="F:protein tyrosine phosphatase activity"/>
    <property type="evidence" value="ECO:0007669"/>
    <property type="project" value="UniProtKB-EC"/>
</dbReference>
<feature type="domain" description="Tyrosine-protein phosphatase" evidence="15">
    <location>
        <begin position="1"/>
        <end position="141"/>
    </location>
</feature>
<dbReference type="EC" id="3.1.3.48" evidence="3"/>
<evidence type="ECO:0000256" key="6">
    <source>
        <dbReference type="ARBA" id="ARBA00022707"/>
    </source>
</evidence>
<dbReference type="GO" id="GO:0007165">
    <property type="term" value="P:signal transduction"/>
    <property type="evidence" value="ECO:0007669"/>
    <property type="project" value="TreeGrafter"/>
</dbReference>
<dbReference type="InterPro" id="IPR008984">
    <property type="entry name" value="SMAD_FHA_dom_sf"/>
</dbReference>
<dbReference type="PANTHER" id="PTHR45948:SF4">
    <property type="entry name" value="DUAL SPECIFICITY PROTEIN PHOSPHATASE 15"/>
    <property type="match status" value="1"/>
</dbReference>
<keyword evidence="8" id="KW-0904">Protein phosphatase</keyword>
<accession>A0A2J8VII8</accession>
<dbReference type="GO" id="GO:0004722">
    <property type="term" value="F:protein serine/threonine phosphatase activity"/>
    <property type="evidence" value="ECO:0007669"/>
    <property type="project" value="UniProtKB-EC"/>
</dbReference>
<evidence type="ECO:0000256" key="1">
    <source>
        <dbReference type="ARBA" id="ARBA00004342"/>
    </source>
</evidence>
<comment type="catalytic activity">
    <reaction evidence="11">
        <text>O-phospho-L-seryl-[protein] + H2O = L-seryl-[protein] + phosphate</text>
        <dbReference type="Rhea" id="RHEA:20629"/>
        <dbReference type="Rhea" id="RHEA-COMP:9863"/>
        <dbReference type="Rhea" id="RHEA-COMP:11604"/>
        <dbReference type="ChEBI" id="CHEBI:15377"/>
        <dbReference type="ChEBI" id="CHEBI:29999"/>
        <dbReference type="ChEBI" id="CHEBI:43474"/>
        <dbReference type="ChEBI" id="CHEBI:83421"/>
        <dbReference type="EC" id="3.1.3.16"/>
    </reaction>
</comment>
<proteinExistence type="inferred from homology"/>
<dbReference type="FunFam" id="3.90.190.10:FF:000052">
    <property type="entry name" value="Dual specificity phosphatase 15"/>
    <property type="match status" value="1"/>
</dbReference>
<keyword evidence="6" id="KW-0519">Myristate</keyword>
<dbReference type="AlphaFoldDB" id="A0A2J8VII8"/>
<comment type="subcellular location">
    <subcellularLocation>
        <location evidence="1">Cell membrane</location>
        <topology evidence="1">Lipid-anchor</topology>
        <orientation evidence="1">Cytoplasmic side</orientation>
    </subcellularLocation>
</comment>
<evidence type="ECO:0000256" key="2">
    <source>
        <dbReference type="ARBA" id="ARBA00008601"/>
    </source>
</evidence>
<dbReference type="PROSITE" id="PS50056">
    <property type="entry name" value="TYR_PHOSPHATASE_2"/>
    <property type="match status" value="1"/>
</dbReference>
<evidence type="ECO:0000256" key="8">
    <source>
        <dbReference type="ARBA" id="ARBA00022912"/>
    </source>
</evidence>
<dbReference type="SUPFAM" id="SSF52799">
    <property type="entry name" value="(Phosphotyrosine protein) phosphatases II"/>
    <property type="match status" value="1"/>
</dbReference>
<dbReference type="Gene3D" id="3.90.190.10">
    <property type="entry name" value="Protein tyrosine phosphatase superfamily"/>
    <property type="match status" value="1"/>
</dbReference>
<name>A0A2J8VII8_PONAB</name>
<dbReference type="Pfam" id="PF00782">
    <property type="entry name" value="DSPc"/>
    <property type="match status" value="1"/>
</dbReference>
<keyword evidence="10" id="KW-0449">Lipoprotein</keyword>
<evidence type="ECO:0000256" key="5">
    <source>
        <dbReference type="ARBA" id="ARBA00022475"/>
    </source>
</evidence>
<dbReference type="PRINTS" id="PR01908">
    <property type="entry name" value="ADSPHPHTASE"/>
</dbReference>
<evidence type="ECO:0000256" key="9">
    <source>
        <dbReference type="ARBA" id="ARBA00023136"/>
    </source>
</evidence>
<dbReference type="EC" id="3.1.3.16" evidence="4"/>
<evidence type="ECO:0000256" key="7">
    <source>
        <dbReference type="ARBA" id="ARBA00022801"/>
    </source>
</evidence>
<comment type="catalytic activity">
    <reaction evidence="13">
        <text>O-phospho-L-tyrosyl-[protein] + H2O = L-tyrosyl-[protein] + phosphate</text>
        <dbReference type="Rhea" id="RHEA:10684"/>
        <dbReference type="Rhea" id="RHEA-COMP:10136"/>
        <dbReference type="Rhea" id="RHEA-COMP:20101"/>
        <dbReference type="ChEBI" id="CHEBI:15377"/>
        <dbReference type="ChEBI" id="CHEBI:43474"/>
        <dbReference type="ChEBI" id="CHEBI:46858"/>
        <dbReference type="ChEBI" id="CHEBI:61978"/>
        <dbReference type="EC" id="3.1.3.48"/>
    </reaction>
</comment>
<dbReference type="InterPro" id="IPR000340">
    <property type="entry name" value="Dual-sp_phosphatase_cat-dom"/>
</dbReference>
<dbReference type="PROSITE" id="PS00383">
    <property type="entry name" value="TYR_PHOSPHATASE_1"/>
    <property type="match status" value="1"/>
</dbReference>
<evidence type="ECO:0000256" key="13">
    <source>
        <dbReference type="ARBA" id="ARBA00051722"/>
    </source>
</evidence>
<comment type="similarity">
    <text evidence="2">Belongs to the protein-tyrosine phosphatase family. Non-receptor class dual specificity subfamily.</text>
</comment>
<dbReference type="SMART" id="SM00195">
    <property type="entry name" value="DSPc"/>
    <property type="match status" value="1"/>
</dbReference>
<feature type="domain" description="Tyrosine specific protein phosphatases" evidence="16">
    <location>
        <begin position="62"/>
        <end position="120"/>
    </location>
</feature>
<keyword evidence="5" id="KW-1003">Cell membrane</keyword>
<gene>
    <name evidence="17" type="ORF">CR201_G0018523</name>
</gene>
<dbReference type="InterPro" id="IPR016130">
    <property type="entry name" value="Tyr_Pase_AS"/>
</dbReference>
<dbReference type="GO" id="GO:0005829">
    <property type="term" value="C:cytosol"/>
    <property type="evidence" value="ECO:0007669"/>
    <property type="project" value="TreeGrafter"/>
</dbReference>
<evidence type="ECO:0000256" key="12">
    <source>
        <dbReference type="ARBA" id="ARBA00048336"/>
    </source>
</evidence>
<evidence type="ECO:0000256" key="10">
    <source>
        <dbReference type="ARBA" id="ARBA00023288"/>
    </source>
</evidence>
<keyword evidence="9" id="KW-0472">Membrane</keyword>
<dbReference type="GO" id="GO:0005886">
    <property type="term" value="C:plasma membrane"/>
    <property type="evidence" value="ECO:0007669"/>
    <property type="project" value="UniProtKB-SubCell"/>
</dbReference>
<dbReference type="InterPro" id="IPR029021">
    <property type="entry name" value="Prot-tyrosine_phosphatase-like"/>
</dbReference>
<evidence type="ECO:0000256" key="11">
    <source>
        <dbReference type="ARBA" id="ARBA00047761"/>
    </source>
</evidence>
<comment type="catalytic activity">
    <reaction evidence="12">
        <text>O-phospho-L-threonyl-[protein] + H2O = L-threonyl-[protein] + phosphate</text>
        <dbReference type="Rhea" id="RHEA:47004"/>
        <dbReference type="Rhea" id="RHEA-COMP:11060"/>
        <dbReference type="Rhea" id="RHEA-COMP:11605"/>
        <dbReference type="ChEBI" id="CHEBI:15377"/>
        <dbReference type="ChEBI" id="CHEBI:30013"/>
        <dbReference type="ChEBI" id="CHEBI:43474"/>
        <dbReference type="ChEBI" id="CHEBI:61977"/>
        <dbReference type="EC" id="3.1.3.16"/>
    </reaction>
</comment>
<evidence type="ECO:0000256" key="3">
    <source>
        <dbReference type="ARBA" id="ARBA00013064"/>
    </source>
</evidence>
<organism evidence="17">
    <name type="scientific">Pongo abelii</name>
    <name type="common">Sumatran orangutan</name>
    <name type="synonym">Pongo pygmaeus abelii</name>
    <dbReference type="NCBI Taxonomy" id="9601"/>
    <lineage>
        <taxon>Eukaryota</taxon>
        <taxon>Metazoa</taxon>
        <taxon>Chordata</taxon>
        <taxon>Craniata</taxon>
        <taxon>Vertebrata</taxon>
        <taxon>Euteleostomi</taxon>
        <taxon>Mammalia</taxon>
        <taxon>Eutheria</taxon>
        <taxon>Euarchontoglires</taxon>
        <taxon>Primates</taxon>
        <taxon>Haplorrhini</taxon>
        <taxon>Catarrhini</taxon>
        <taxon>Hominidae</taxon>
        <taxon>Pongo</taxon>
    </lineage>
</organism>
<evidence type="ECO:0000256" key="4">
    <source>
        <dbReference type="ARBA" id="ARBA00013081"/>
    </source>
</evidence>
<sequence length="286" mass="30826">MTEGVLPGLYLGNFIDAKDLDQLGRNKITHIISIHESPQPLLQDITYLRIPVADTPEVPIKKHFKECINFIHCCRLNGGNCLVHCFAGISRSTTIVTAYVMTVTGLGWRDVLEAIKATRPIANPNPGFRQQLEEFGWGSSRKPDAQCPLMTSATCLLAARVALLCAALVPEATGHTAQRCRLSPRAAAECLLGPPPHVAAGWSPDPKYQICLCFGEEDPGPTEHPEEQLIMAHVQVQLRPGSSSCTLSASTECPDGSSTPGNPDGVTHLQHSCLRPKRAASSSCTC</sequence>
<evidence type="ECO:0000313" key="17">
    <source>
        <dbReference type="EMBL" id="PNJ57338.1"/>
    </source>
</evidence>
<dbReference type="InterPro" id="IPR020422">
    <property type="entry name" value="TYR_PHOSPHATASE_DUAL_dom"/>
</dbReference>
<keyword evidence="7" id="KW-0378">Hydrolase</keyword>
<dbReference type="SUPFAM" id="SSF49879">
    <property type="entry name" value="SMAD/FHA domain"/>
    <property type="match status" value="1"/>
</dbReference>
<dbReference type="EMBL" id="NDHI03003419">
    <property type="protein sequence ID" value="PNJ57338.1"/>
    <property type="molecule type" value="Genomic_DNA"/>
</dbReference>